<name>A0A059AZJ5_EUCGR</name>
<feature type="compositionally biased region" description="Gly residues" evidence="1">
    <location>
        <begin position="438"/>
        <end position="465"/>
    </location>
</feature>
<gene>
    <name evidence="2" type="ORF">EUGRSUZ_H02097</name>
</gene>
<feature type="region of interest" description="Disordered" evidence="1">
    <location>
        <begin position="284"/>
        <end position="403"/>
    </location>
</feature>
<feature type="compositionally biased region" description="Gly residues" evidence="1">
    <location>
        <begin position="352"/>
        <end position="364"/>
    </location>
</feature>
<evidence type="ECO:0000313" key="2">
    <source>
        <dbReference type="EMBL" id="KCW59392.1"/>
    </source>
</evidence>
<accession>A0A059AZJ5</accession>
<sequence length="472" mass="48721">MNEIIEAAVGLIIEDHKPLPFGLKESPHRHQIRVPQPAHGVHVPLEHLLARARRLAGIEPLHRHDQLVVEHGLVRRPDGASAEQLGGRSHELLQRVQLRLSCAEHQAPAPLNSLLSLLNLAVVLLSQLRHQVRSRRIHGSRLNNRLVGLRGPFRACAGLAFPGLAQDEDDQQCRNQQYDSEREAQDRASSLGLPPRRRRRRHDDAVLRLRALRQRSRHGAAPIAAGGGGPEERGARGARLIDHLAAELRVPGERQRVEPGQGRRGGDRAGKVVAGDVEGFEQGLVEGRQRAAEPVPVEEEGVEPVEGGDLGRDRAGEGVAAEVEDAEAAEGEEGGGEGAGEGVEAEGEGAEVGEGGKVGEGAGEGVVVEGEDAELVEAGEGGGGEGAAEAGGGEGEADDAALGALHAPPLAEVEALVEGEEEAVVEVGAGLEGEEGDGVGGEEGVEGRVGGGGARGAAGGGGGGGEEGEGGA</sequence>
<dbReference type="Gramene" id="KCW59392">
    <property type="protein sequence ID" value="KCW59392"/>
    <property type="gene ID" value="EUGRSUZ_H02097"/>
</dbReference>
<dbReference type="AlphaFoldDB" id="A0A059AZJ5"/>
<feature type="compositionally biased region" description="Acidic residues" evidence="1">
    <location>
        <begin position="322"/>
        <end position="335"/>
    </location>
</feature>
<dbReference type="OMA" id="WRAGVHS"/>
<protein>
    <submittedName>
        <fullName evidence="2">Uncharacterized protein</fullName>
    </submittedName>
</protein>
<feature type="region of interest" description="Disordered" evidence="1">
    <location>
        <begin position="252"/>
        <end position="271"/>
    </location>
</feature>
<evidence type="ECO:0000256" key="1">
    <source>
        <dbReference type="SAM" id="MobiDB-lite"/>
    </source>
</evidence>
<reference evidence="2" key="1">
    <citation type="submission" date="2013-07" db="EMBL/GenBank/DDBJ databases">
        <title>The genome of Eucalyptus grandis.</title>
        <authorList>
            <person name="Schmutz J."/>
            <person name="Hayes R."/>
            <person name="Myburg A."/>
            <person name="Tuskan G."/>
            <person name="Grattapaglia D."/>
            <person name="Rokhsar D.S."/>
        </authorList>
    </citation>
    <scope>NUCLEOTIDE SEQUENCE</scope>
    <source>
        <tissue evidence="2">Leaf extractions</tissue>
    </source>
</reference>
<feature type="region of interest" description="Disordered" evidence="1">
    <location>
        <begin position="429"/>
        <end position="472"/>
    </location>
</feature>
<proteinExistence type="predicted"/>
<dbReference type="InParanoid" id="A0A059AZJ5"/>
<feature type="region of interest" description="Disordered" evidence="1">
    <location>
        <begin position="167"/>
        <end position="203"/>
    </location>
</feature>
<organism evidence="2">
    <name type="scientific">Eucalyptus grandis</name>
    <name type="common">Flooded gum</name>
    <dbReference type="NCBI Taxonomy" id="71139"/>
    <lineage>
        <taxon>Eukaryota</taxon>
        <taxon>Viridiplantae</taxon>
        <taxon>Streptophyta</taxon>
        <taxon>Embryophyta</taxon>
        <taxon>Tracheophyta</taxon>
        <taxon>Spermatophyta</taxon>
        <taxon>Magnoliopsida</taxon>
        <taxon>eudicotyledons</taxon>
        <taxon>Gunneridae</taxon>
        <taxon>Pentapetalae</taxon>
        <taxon>rosids</taxon>
        <taxon>malvids</taxon>
        <taxon>Myrtales</taxon>
        <taxon>Myrtaceae</taxon>
        <taxon>Myrtoideae</taxon>
        <taxon>Eucalypteae</taxon>
        <taxon>Eucalyptus</taxon>
    </lineage>
</organism>
<feature type="compositionally biased region" description="Gly residues" evidence="1">
    <location>
        <begin position="379"/>
        <end position="394"/>
    </location>
</feature>
<dbReference type="EMBL" id="KK198760">
    <property type="protein sequence ID" value="KCW59392.1"/>
    <property type="molecule type" value="Genomic_DNA"/>
</dbReference>